<evidence type="ECO:0000313" key="3">
    <source>
        <dbReference type="Proteomes" id="UP000014417"/>
    </source>
</evidence>
<dbReference type="AlphaFoldDB" id="S2WIU9"/>
<feature type="region of interest" description="Disordered" evidence="1">
    <location>
        <begin position="1"/>
        <end position="38"/>
    </location>
</feature>
<name>S2WIU9_9ACTN</name>
<reference evidence="2 3" key="1">
    <citation type="submission" date="2013-04" db="EMBL/GenBank/DDBJ databases">
        <title>The Genome Sequence of Propionimicrobium lymphophilum ACS-093-V-SCH5.</title>
        <authorList>
            <consortium name="The Broad Institute Genomics Platform"/>
            <person name="Earl A."/>
            <person name="Ward D."/>
            <person name="Feldgarden M."/>
            <person name="Gevers D."/>
            <person name="Saerens B."/>
            <person name="Vaneechoutte M."/>
            <person name="Walker B."/>
            <person name="Young S."/>
            <person name="Zeng Q."/>
            <person name="Gargeya S."/>
            <person name="Fitzgerald M."/>
            <person name="Haas B."/>
            <person name="Abouelleil A."/>
            <person name="Allen A.W."/>
            <person name="Alvarado L."/>
            <person name="Arachchi H.M."/>
            <person name="Berlin A.M."/>
            <person name="Chapman S.B."/>
            <person name="Gainer-Dewar J."/>
            <person name="Goldberg J."/>
            <person name="Griggs A."/>
            <person name="Gujja S."/>
            <person name="Hansen M."/>
            <person name="Howarth C."/>
            <person name="Imamovic A."/>
            <person name="Ireland A."/>
            <person name="Larimer J."/>
            <person name="McCowan C."/>
            <person name="Murphy C."/>
            <person name="Pearson M."/>
            <person name="Poon T.W."/>
            <person name="Priest M."/>
            <person name="Roberts A."/>
            <person name="Saif S."/>
            <person name="Shea T."/>
            <person name="Sisk P."/>
            <person name="Sykes S."/>
            <person name="Wortman J."/>
            <person name="Nusbaum C."/>
            <person name="Birren B."/>
        </authorList>
    </citation>
    <scope>NUCLEOTIDE SEQUENCE [LARGE SCALE GENOMIC DNA]</scope>
    <source>
        <strain evidence="2 3">ACS-093-V-SCH5</strain>
    </source>
</reference>
<evidence type="ECO:0000256" key="1">
    <source>
        <dbReference type="SAM" id="MobiDB-lite"/>
    </source>
</evidence>
<accession>S2WIU9</accession>
<organism evidence="2 3">
    <name type="scientific">Propionimicrobium lymphophilum ACS-093-V-SCH5</name>
    <dbReference type="NCBI Taxonomy" id="883161"/>
    <lineage>
        <taxon>Bacteria</taxon>
        <taxon>Bacillati</taxon>
        <taxon>Actinomycetota</taxon>
        <taxon>Actinomycetes</taxon>
        <taxon>Propionibacteriales</taxon>
        <taxon>Propionibacteriaceae</taxon>
        <taxon>Propionimicrobium</taxon>
    </lineage>
</organism>
<proteinExistence type="predicted"/>
<dbReference type="HOGENOM" id="CLU_553058_0_0_11"/>
<sequence length="493" mass="55027">MLPAGPPTFRGMQQPRTRDGKYTFKPGTGDAPEASLGAPDDAQARLDAVCRLKAASDILNSRYGLETPDVYYQAQQEYNQACAALGVENASKVEITKAAGRVVLEVAETEAGIDADMFAEGQQQLIDQRGELDKKIHDITGRLGVQESLLAYRMLSDPDFELPEDSGRSDDFKDFHECYMARQQLNEIINDRTPYLELAEHYKATLAKIRPMGGEHEYHPKATKAAKAAFDEALSCYPSEWIDNSSADPNKLLPKIGKSRAHYAHRRVEETKKRVRQLAVTTTEGLEKVGEDPRYEIATEEDLAGYFPEGDKASAREQLMAGPKLAMFDTKLFDPERPAPPRGRGWELWDHPYRDVSYWRRPQTRMRTEKLETVSEITTSKAGSGIYATCIHELAHRMEYTARAGIVGLEENYLDSRTTGEGNIVLYGGRLRRGKPEVARKTDFVDAYMGKVYDGTSFEVMSCGMEGLFGGSYKGLGGDRDMREFILGVLATS</sequence>
<dbReference type="Proteomes" id="UP000014417">
    <property type="component" value="Unassembled WGS sequence"/>
</dbReference>
<protein>
    <submittedName>
        <fullName evidence="2">Uncharacterized protein</fullName>
    </submittedName>
</protein>
<keyword evidence="3" id="KW-1185">Reference proteome</keyword>
<evidence type="ECO:0000313" key="2">
    <source>
        <dbReference type="EMBL" id="EPD32572.1"/>
    </source>
</evidence>
<dbReference type="EMBL" id="AGZR01000008">
    <property type="protein sequence ID" value="EPD32572.1"/>
    <property type="molecule type" value="Genomic_DNA"/>
</dbReference>
<gene>
    <name evidence="2" type="ORF">HMPREF9306_01271</name>
</gene>
<comment type="caution">
    <text evidence="2">The sequence shown here is derived from an EMBL/GenBank/DDBJ whole genome shotgun (WGS) entry which is preliminary data.</text>
</comment>